<protein>
    <submittedName>
        <fullName evidence="2">HXXEE domain-containing protein</fullName>
    </submittedName>
</protein>
<feature type="transmembrane region" description="Helical" evidence="1">
    <location>
        <begin position="9"/>
        <end position="27"/>
    </location>
</feature>
<dbReference type="RefSeq" id="WP_285873136.1">
    <property type="nucleotide sequence ID" value="NZ_JARFYM010000056.1"/>
</dbReference>
<organism evidence="2 3">
    <name type="scientific">Rhizobium mayense</name>
    <dbReference type="NCBI Taxonomy" id="1312184"/>
    <lineage>
        <taxon>Bacteria</taxon>
        <taxon>Pseudomonadati</taxon>
        <taxon>Pseudomonadota</taxon>
        <taxon>Alphaproteobacteria</taxon>
        <taxon>Hyphomicrobiales</taxon>
        <taxon>Rhizobiaceae</taxon>
        <taxon>Rhizobium/Agrobacterium group</taxon>
        <taxon>Rhizobium</taxon>
    </lineage>
</organism>
<keyword evidence="1" id="KW-1133">Transmembrane helix</keyword>
<evidence type="ECO:0000256" key="1">
    <source>
        <dbReference type="SAM" id="Phobius"/>
    </source>
</evidence>
<gene>
    <name evidence="2" type="ORF">PY649_32860</name>
</gene>
<accession>A0ABT7K4W4</accession>
<evidence type="ECO:0000313" key="2">
    <source>
        <dbReference type="EMBL" id="MDL2403663.1"/>
    </source>
</evidence>
<sequence length="191" mass="21105">MFDRLFKNWVYGGMLAGILILGLTPVILRGWTWPMIAIFLQLPVYMLHQYEEHDANRFGRFVNDMLGNGRTLLSSAAIFVINVPGVWGINMISIWLAADYGAGFGLIGVYLTLVNAVVHIIPAIRLRSYNPGLVSGLVLFLPLGIWALVEVSSVSGVSWPHHVLGLLSAILIHIAIVAYVLGNRRRASQEK</sequence>
<keyword evidence="1" id="KW-0812">Transmembrane</keyword>
<feature type="transmembrane region" description="Helical" evidence="1">
    <location>
        <begin position="102"/>
        <end position="121"/>
    </location>
</feature>
<evidence type="ECO:0000313" key="3">
    <source>
        <dbReference type="Proteomes" id="UP001172645"/>
    </source>
</evidence>
<dbReference type="EMBL" id="JARFYM010000056">
    <property type="protein sequence ID" value="MDL2403663.1"/>
    <property type="molecule type" value="Genomic_DNA"/>
</dbReference>
<dbReference type="InterPro" id="IPR025671">
    <property type="entry name" value="HXXEE"/>
</dbReference>
<proteinExistence type="predicted"/>
<keyword evidence="1" id="KW-0472">Membrane</keyword>
<dbReference type="Proteomes" id="UP001172645">
    <property type="component" value="Unassembled WGS sequence"/>
</dbReference>
<feature type="transmembrane region" description="Helical" evidence="1">
    <location>
        <begin position="133"/>
        <end position="149"/>
    </location>
</feature>
<name>A0ABT7K4W4_9HYPH</name>
<feature type="transmembrane region" description="Helical" evidence="1">
    <location>
        <begin position="161"/>
        <end position="181"/>
    </location>
</feature>
<comment type="caution">
    <text evidence="2">The sequence shown here is derived from an EMBL/GenBank/DDBJ whole genome shotgun (WGS) entry which is preliminary data.</text>
</comment>
<feature type="transmembrane region" description="Helical" evidence="1">
    <location>
        <begin position="33"/>
        <end position="50"/>
    </location>
</feature>
<dbReference type="Pfam" id="PF13787">
    <property type="entry name" value="HXXEE"/>
    <property type="match status" value="1"/>
</dbReference>
<keyword evidence="3" id="KW-1185">Reference proteome</keyword>
<feature type="transmembrane region" description="Helical" evidence="1">
    <location>
        <begin position="71"/>
        <end position="96"/>
    </location>
</feature>
<reference evidence="2" key="1">
    <citation type="submission" date="2023-06" db="EMBL/GenBank/DDBJ databases">
        <title>Phylogenetic Diversity of Rhizobium strains.</title>
        <authorList>
            <person name="Moura F.T."/>
            <person name="Helene L.C.F."/>
            <person name="Hungria M."/>
        </authorList>
    </citation>
    <scope>NUCLEOTIDE SEQUENCE</scope>
    <source>
        <strain evidence="2">CCGE526</strain>
    </source>
</reference>